<reference evidence="1 2" key="1">
    <citation type="submission" date="2019-05" db="EMBL/GenBank/DDBJ databases">
        <title>Another draft genome of Portunus trituberculatus and its Hox gene families provides insights of decapod evolution.</title>
        <authorList>
            <person name="Jeong J.-H."/>
            <person name="Song I."/>
            <person name="Kim S."/>
            <person name="Choi T."/>
            <person name="Kim D."/>
            <person name="Ryu S."/>
            <person name="Kim W."/>
        </authorList>
    </citation>
    <scope>NUCLEOTIDE SEQUENCE [LARGE SCALE GENOMIC DNA]</scope>
    <source>
        <tissue evidence="1">Muscle</tissue>
    </source>
</reference>
<dbReference type="EMBL" id="VSRR010021183">
    <property type="protein sequence ID" value="MPC63716.1"/>
    <property type="molecule type" value="Genomic_DNA"/>
</dbReference>
<organism evidence="1 2">
    <name type="scientific">Portunus trituberculatus</name>
    <name type="common">Swimming crab</name>
    <name type="synonym">Neptunus trituberculatus</name>
    <dbReference type="NCBI Taxonomy" id="210409"/>
    <lineage>
        <taxon>Eukaryota</taxon>
        <taxon>Metazoa</taxon>
        <taxon>Ecdysozoa</taxon>
        <taxon>Arthropoda</taxon>
        <taxon>Crustacea</taxon>
        <taxon>Multicrustacea</taxon>
        <taxon>Malacostraca</taxon>
        <taxon>Eumalacostraca</taxon>
        <taxon>Eucarida</taxon>
        <taxon>Decapoda</taxon>
        <taxon>Pleocyemata</taxon>
        <taxon>Brachyura</taxon>
        <taxon>Eubrachyura</taxon>
        <taxon>Portunoidea</taxon>
        <taxon>Portunidae</taxon>
        <taxon>Portuninae</taxon>
        <taxon>Portunus</taxon>
    </lineage>
</organism>
<dbReference type="AlphaFoldDB" id="A0A5B7H1I4"/>
<evidence type="ECO:0000313" key="1">
    <source>
        <dbReference type="EMBL" id="MPC63716.1"/>
    </source>
</evidence>
<name>A0A5B7H1I4_PORTR</name>
<keyword evidence="2" id="KW-1185">Reference proteome</keyword>
<protein>
    <submittedName>
        <fullName evidence="1">Uncharacterized protein</fullName>
    </submittedName>
</protein>
<sequence length="158" mass="17380">MLGNIAGRFGGKLSEEDELLLTLLLFSTGGIFKRNSDEKPKKKYLVVPASDLAQALGTALHLTEYAVVSTGGQRIEEKLAPGQKKCSPDSLVHQIPCSTVQIYKVFHPVGLFWSRPLIYVTMAATHSTTIEHYKEKIKIGLKMARSHYGFGAQLLGHV</sequence>
<accession>A0A5B7H1I4</accession>
<proteinExistence type="predicted"/>
<gene>
    <name evidence="1" type="ORF">E2C01_057818</name>
</gene>
<evidence type="ECO:0000313" key="2">
    <source>
        <dbReference type="Proteomes" id="UP000324222"/>
    </source>
</evidence>
<dbReference type="Proteomes" id="UP000324222">
    <property type="component" value="Unassembled WGS sequence"/>
</dbReference>
<comment type="caution">
    <text evidence="1">The sequence shown here is derived from an EMBL/GenBank/DDBJ whole genome shotgun (WGS) entry which is preliminary data.</text>
</comment>